<dbReference type="Pfam" id="PF04454">
    <property type="entry name" value="Linocin_M18"/>
    <property type="match status" value="1"/>
</dbReference>
<dbReference type="NCBIfam" id="NF041155">
    <property type="entry name" value="encap_f1"/>
    <property type="match status" value="1"/>
</dbReference>
<evidence type="ECO:0000256" key="2">
    <source>
        <dbReference type="ARBA" id="ARBA00033743"/>
    </source>
</evidence>
<comment type="caution">
    <text evidence="4">The sequence shown here is derived from an EMBL/GenBank/DDBJ whole genome shotgun (WGS) entry which is preliminary data.</text>
</comment>
<reference evidence="4 5" key="1">
    <citation type="submission" date="2019-04" db="EMBL/GenBank/DDBJ databases">
        <authorList>
            <person name="Li Y."/>
            <person name="Wang J."/>
        </authorList>
    </citation>
    <scope>NUCLEOTIDE SEQUENCE [LARGE SCALE GENOMIC DNA]</scope>
    <source>
        <strain evidence="4 5">DSM 14668</strain>
    </source>
</reference>
<evidence type="ECO:0000313" key="4">
    <source>
        <dbReference type="EMBL" id="TKD13202.1"/>
    </source>
</evidence>
<dbReference type="OrthoDB" id="2922at2"/>
<dbReference type="AlphaFoldDB" id="A0A4U1JKB0"/>
<keyword evidence="5" id="KW-1185">Reference proteome</keyword>
<evidence type="ECO:0000313" key="5">
    <source>
        <dbReference type="Proteomes" id="UP000309215"/>
    </source>
</evidence>
<dbReference type="Proteomes" id="UP000309215">
    <property type="component" value="Unassembled WGS sequence"/>
</dbReference>
<dbReference type="InterPro" id="IPR007544">
    <property type="entry name" value="ENCAP"/>
</dbReference>
<gene>
    <name evidence="4" type="ORF">E8A74_01205</name>
</gene>
<dbReference type="InterPro" id="IPR051429">
    <property type="entry name" value="Encapsulin_nc"/>
</dbReference>
<protein>
    <submittedName>
        <fullName evidence="4">Bacteriocin</fullName>
    </submittedName>
</protein>
<dbReference type="GO" id="GO:0140737">
    <property type="term" value="C:encapsulin nanocompartment"/>
    <property type="evidence" value="ECO:0007669"/>
    <property type="project" value="UniProtKB-SubCell"/>
</dbReference>
<organism evidence="4 5">
    <name type="scientific">Polyangium fumosum</name>
    <dbReference type="NCBI Taxonomy" id="889272"/>
    <lineage>
        <taxon>Bacteria</taxon>
        <taxon>Pseudomonadati</taxon>
        <taxon>Myxococcota</taxon>
        <taxon>Polyangia</taxon>
        <taxon>Polyangiales</taxon>
        <taxon>Polyangiaceae</taxon>
        <taxon>Polyangium</taxon>
    </lineage>
</organism>
<evidence type="ECO:0000256" key="1">
    <source>
        <dbReference type="ARBA" id="ARBA00033738"/>
    </source>
</evidence>
<sequence>MALDLLRRDLAPILPEAFALIDAEARRVLQLSLAARKLVDFRGPFGWGYASVNTGRLRPLGEGPVPGVSIGQRTSQPLLELRTPISLDLADLDAAARGAVDLDMSAVVQAAERIARVEDGAIFHGYAEGDIHGIVQKSPHAPVRIPNVTAFPAAVVQAQEVLRSAGVTGPYVLVAGSREYDELAAGSDDGYPILKRIERQIIDHPVVWAPALSGAVLLSVRGGDFELTVGQDLSIGYAYHEKQRVELFLTESFTFRVLEPQAAVVLRRG</sequence>
<dbReference type="Gene3D" id="3.30.2320.10">
    <property type="entry name" value="hypothetical protein PF0899 domain"/>
    <property type="match status" value="1"/>
</dbReference>
<name>A0A4U1JKB0_9BACT</name>
<accession>A0A4U1JKB0</accession>
<keyword evidence="3" id="KW-1284">Encapsulin nanocompartment</keyword>
<dbReference type="PANTHER" id="PTHR37165">
    <property type="entry name" value="PEPTIDASE U56 FAMILY"/>
    <property type="match status" value="1"/>
</dbReference>
<dbReference type="PIRSF" id="PIRSF019254">
    <property type="entry name" value="CFP29"/>
    <property type="match status" value="1"/>
</dbReference>
<dbReference type="PANTHER" id="PTHR37165:SF1">
    <property type="entry name" value="TYPE 1 ENCAPSULIN SHELL PROTEIN"/>
    <property type="match status" value="1"/>
</dbReference>
<evidence type="ECO:0000256" key="3">
    <source>
        <dbReference type="ARBA" id="ARBA00033787"/>
    </source>
</evidence>
<dbReference type="EMBL" id="SSMQ01000001">
    <property type="protein sequence ID" value="TKD13202.1"/>
    <property type="molecule type" value="Genomic_DNA"/>
</dbReference>
<dbReference type="Gene3D" id="3.30.2400.30">
    <property type="match status" value="1"/>
</dbReference>
<comment type="subcellular location">
    <subcellularLocation>
        <location evidence="1">Encapsulin nanocompartment</location>
    </subcellularLocation>
</comment>
<proteinExistence type="inferred from homology"/>
<dbReference type="RefSeq" id="WP_136927018.1">
    <property type="nucleotide sequence ID" value="NZ_SSMQ01000001.1"/>
</dbReference>
<comment type="similarity">
    <text evidence="2">Belongs to the encapsulin family. Family 1 subfamily.</text>
</comment>